<evidence type="ECO:0000313" key="2">
    <source>
        <dbReference type="Proteomes" id="UP001186974"/>
    </source>
</evidence>
<comment type="caution">
    <text evidence="1">The sequence shown here is derived from an EMBL/GenBank/DDBJ whole genome shotgun (WGS) entry which is preliminary data.</text>
</comment>
<keyword evidence="2" id="KW-1185">Reference proteome</keyword>
<accession>A0ACC3D2M6</accession>
<organism evidence="1 2">
    <name type="scientific">Coniosporium uncinatum</name>
    <dbReference type="NCBI Taxonomy" id="93489"/>
    <lineage>
        <taxon>Eukaryota</taxon>
        <taxon>Fungi</taxon>
        <taxon>Dikarya</taxon>
        <taxon>Ascomycota</taxon>
        <taxon>Pezizomycotina</taxon>
        <taxon>Dothideomycetes</taxon>
        <taxon>Dothideomycetes incertae sedis</taxon>
        <taxon>Coniosporium</taxon>
    </lineage>
</organism>
<proteinExistence type="predicted"/>
<protein>
    <submittedName>
        <fullName evidence="1">Uncharacterized protein</fullName>
    </submittedName>
</protein>
<name>A0ACC3D2M6_9PEZI</name>
<dbReference type="Proteomes" id="UP001186974">
    <property type="component" value="Unassembled WGS sequence"/>
</dbReference>
<feature type="non-terminal residue" evidence="1">
    <location>
        <position position="126"/>
    </location>
</feature>
<reference evidence="1" key="1">
    <citation type="submission" date="2024-09" db="EMBL/GenBank/DDBJ databases">
        <title>Black Yeasts Isolated from many extreme environments.</title>
        <authorList>
            <person name="Coleine C."/>
            <person name="Stajich J.E."/>
            <person name="Selbmann L."/>
        </authorList>
    </citation>
    <scope>NUCLEOTIDE SEQUENCE</scope>
    <source>
        <strain evidence="1">CCFEE 5737</strain>
    </source>
</reference>
<gene>
    <name evidence="1" type="ORF">LTS18_007920</name>
</gene>
<dbReference type="EMBL" id="JAWDJW010008347">
    <property type="protein sequence ID" value="KAK3060715.1"/>
    <property type="molecule type" value="Genomic_DNA"/>
</dbReference>
<sequence length="126" mass="13594">MSSSDLSDLSSAPPTDDEMPTVVPKSGGTGKIKKYLKSSSSATEVPSPERKKRPASPPHEEVLADNSDIAVLVMFRSRFNDAFGARVPHFGPQDIERGVVDQLPSPQVENLLCALLGLVLNRKKPI</sequence>
<evidence type="ECO:0000313" key="1">
    <source>
        <dbReference type="EMBL" id="KAK3060715.1"/>
    </source>
</evidence>